<proteinExistence type="predicted"/>
<evidence type="ECO:0000313" key="2">
    <source>
        <dbReference type="Proteomes" id="UP000015993"/>
    </source>
</evidence>
<name>G5GCV4_9BACT</name>
<organism evidence="1 2">
    <name type="scientific">Alloprevotella rava F0323</name>
    <dbReference type="NCBI Taxonomy" id="679199"/>
    <lineage>
        <taxon>Bacteria</taxon>
        <taxon>Pseudomonadati</taxon>
        <taxon>Bacteroidota</taxon>
        <taxon>Bacteroidia</taxon>
        <taxon>Bacteroidales</taxon>
        <taxon>Prevotellaceae</taxon>
        <taxon>Alloprevotella</taxon>
    </lineage>
</organism>
<dbReference type="HOGENOM" id="CLU_768825_0_0_10"/>
<dbReference type="AlphaFoldDB" id="G5GCV4"/>
<dbReference type="eggNOG" id="COG0438">
    <property type="taxonomic scope" value="Bacteria"/>
</dbReference>
<dbReference type="RefSeq" id="WP_009347883.1">
    <property type="nucleotide sequence ID" value="NZ_JH376831.1"/>
</dbReference>
<evidence type="ECO:0008006" key="3">
    <source>
        <dbReference type="Google" id="ProtNLM"/>
    </source>
</evidence>
<dbReference type="OrthoDB" id="9813214at2"/>
<reference evidence="1 2" key="1">
    <citation type="submission" date="2011-08" db="EMBL/GenBank/DDBJ databases">
        <title>The Genome Sequence of Prevotella sp. oral taxon 302 str. F0323.</title>
        <authorList>
            <consortium name="The Broad Institute Genome Sequencing Platform"/>
            <person name="Earl A."/>
            <person name="Ward D."/>
            <person name="Feldgarden M."/>
            <person name="Gevers D."/>
            <person name="Izard J."/>
            <person name="Blanton J.M."/>
            <person name="Baranova O.V."/>
            <person name="Tanner A.C."/>
            <person name="Dewhirst F.E."/>
            <person name="Young S.K."/>
            <person name="Zeng Q."/>
            <person name="Gargeya S."/>
            <person name="Fitzgerald M."/>
            <person name="Haas B."/>
            <person name="Abouelleil A."/>
            <person name="Alvarado L."/>
            <person name="Arachchi H.M."/>
            <person name="Berlin A."/>
            <person name="Brown A."/>
            <person name="Chapman S.B."/>
            <person name="Chen Z."/>
            <person name="Dunbar C."/>
            <person name="Freedman E."/>
            <person name="Gearin G."/>
            <person name="Gellesch M."/>
            <person name="Goldberg J."/>
            <person name="Griggs A."/>
            <person name="Gujja S."/>
            <person name="Heiman D."/>
            <person name="Howarth C."/>
            <person name="Larson L."/>
            <person name="Lui A."/>
            <person name="MacDonald P.J.P."/>
            <person name="Montmayeur A."/>
            <person name="Murphy C."/>
            <person name="Neiman D."/>
            <person name="Pearson M."/>
            <person name="Priest M."/>
            <person name="Roberts A."/>
            <person name="Saif S."/>
            <person name="Shea T."/>
            <person name="Shenoy N."/>
            <person name="Sisk P."/>
            <person name="Stolte C."/>
            <person name="Sykes S."/>
            <person name="Wortman J."/>
            <person name="Nusbaum C."/>
            <person name="Birren B."/>
        </authorList>
    </citation>
    <scope>NUCLEOTIDE SEQUENCE [LARGE SCALE GENOMIC DNA]</scope>
    <source>
        <strain evidence="1 2">F0323</strain>
    </source>
</reference>
<sequence>MKIIFLFKSRTLNSPSLSTLLMLKELGHELAVISEGLDEYWVKELGNKQIRLHILNTQSKSNNPISKFISYKAFQKKAMKAIKEEFRKDREGTLWISGAQTILALGDKIKDYHYILQIHELHEHFNYQLKAIRKVIHSADLVFMPEYNRSIIYQVWFKLDKRPIVLPNKPYFLPTIKELEKFKNKHKELVSFFLENKVVLYQGEISAERDLSAFAQACYELPEYKFILLGKDHGMLNKYKQINSNLVHIDYTPAPEYLLFTSLAHIGIVTYDPKELNTAYCAPNKIFEYSAFKKPMLGNNIPGLKVLEYFKAGVIVDEQDKESIKKGIKMIEENYTIYQKGTDVLFNSVDNREIIRKALESIKKH</sequence>
<protein>
    <recommendedName>
        <fullName evidence="3">Glycosyl transferase family 1 domain-containing protein</fullName>
    </recommendedName>
</protein>
<evidence type="ECO:0000313" key="1">
    <source>
        <dbReference type="EMBL" id="EHG22600.1"/>
    </source>
</evidence>
<keyword evidence="2" id="KW-1185">Reference proteome</keyword>
<gene>
    <name evidence="1" type="ORF">HMPREF9332_01405</name>
</gene>
<dbReference type="STRING" id="679199.HMPREF9332_01405"/>
<accession>G5GCV4</accession>
<dbReference type="Proteomes" id="UP000015993">
    <property type="component" value="Unassembled WGS sequence"/>
</dbReference>
<comment type="caution">
    <text evidence="1">The sequence shown here is derived from an EMBL/GenBank/DDBJ whole genome shotgun (WGS) entry which is preliminary data.</text>
</comment>
<dbReference type="EMBL" id="ACZK01000023">
    <property type="protein sequence ID" value="EHG22600.1"/>
    <property type="molecule type" value="Genomic_DNA"/>
</dbReference>
<dbReference type="SUPFAM" id="SSF53756">
    <property type="entry name" value="UDP-Glycosyltransferase/glycogen phosphorylase"/>
    <property type="match status" value="1"/>
</dbReference>
<dbReference type="PATRIC" id="fig|679199.3.peg.1563"/>
<dbReference type="Gene3D" id="3.40.50.2000">
    <property type="entry name" value="Glycogen Phosphorylase B"/>
    <property type="match status" value="1"/>
</dbReference>